<comment type="caution">
    <text evidence="1">The sequence shown here is derived from an EMBL/GenBank/DDBJ whole genome shotgun (WGS) entry which is preliminary data.</text>
</comment>
<evidence type="ECO:0000313" key="1">
    <source>
        <dbReference type="EMBL" id="RBL89928.1"/>
    </source>
</evidence>
<name>A0A365XUY0_9BACT</name>
<reference evidence="1 2" key="1">
    <citation type="submission" date="2018-05" db="EMBL/GenBank/DDBJ databases">
        <title>Chitinophaga sp. K3CV102501T nov., isolated from isolated from a monsoon evergreen broad-leaved forest soil.</title>
        <authorList>
            <person name="Lv Y."/>
        </authorList>
    </citation>
    <scope>NUCLEOTIDE SEQUENCE [LARGE SCALE GENOMIC DNA]</scope>
    <source>
        <strain evidence="1 2">GDMCC 1.1325</strain>
    </source>
</reference>
<keyword evidence="2" id="KW-1185">Reference proteome</keyword>
<proteinExistence type="predicted"/>
<dbReference type="Proteomes" id="UP000253410">
    <property type="component" value="Unassembled WGS sequence"/>
</dbReference>
<organism evidence="1 2">
    <name type="scientific">Chitinophaga flava</name>
    <dbReference type="NCBI Taxonomy" id="2259036"/>
    <lineage>
        <taxon>Bacteria</taxon>
        <taxon>Pseudomonadati</taxon>
        <taxon>Bacteroidota</taxon>
        <taxon>Chitinophagia</taxon>
        <taxon>Chitinophagales</taxon>
        <taxon>Chitinophagaceae</taxon>
        <taxon>Chitinophaga</taxon>
    </lineage>
</organism>
<gene>
    <name evidence="1" type="ORF">DF182_25985</name>
</gene>
<sequence>MFKLFLRSKARLRNAQLSEMLAPETWPCIAVSGNLTASRRFDRLFKSELFNTQKTKKQLQ</sequence>
<protein>
    <submittedName>
        <fullName evidence="1">Uncharacterized protein</fullName>
    </submittedName>
</protein>
<dbReference type="AlphaFoldDB" id="A0A365XUY0"/>
<evidence type="ECO:0000313" key="2">
    <source>
        <dbReference type="Proteomes" id="UP000253410"/>
    </source>
</evidence>
<accession>A0A365XUY0</accession>
<dbReference type="EMBL" id="QFFJ01000002">
    <property type="protein sequence ID" value="RBL89928.1"/>
    <property type="molecule type" value="Genomic_DNA"/>
</dbReference>
<dbReference type="RefSeq" id="WP_113618677.1">
    <property type="nucleotide sequence ID" value="NZ_QFFJ01000002.1"/>
</dbReference>